<feature type="region of interest" description="Disordered" evidence="1">
    <location>
        <begin position="689"/>
        <end position="721"/>
    </location>
</feature>
<dbReference type="EMBL" id="JBCAWK010000007">
    <property type="protein sequence ID" value="KAK8853490.1"/>
    <property type="molecule type" value="Genomic_DNA"/>
</dbReference>
<gene>
    <name evidence="3" type="ORF">IAR55_004197</name>
</gene>
<organism evidence="3 4">
    <name type="scientific">Kwoniella newhampshirensis</name>
    <dbReference type="NCBI Taxonomy" id="1651941"/>
    <lineage>
        <taxon>Eukaryota</taxon>
        <taxon>Fungi</taxon>
        <taxon>Dikarya</taxon>
        <taxon>Basidiomycota</taxon>
        <taxon>Agaricomycotina</taxon>
        <taxon>Tremellomycetes</taxon>
        <taxon>Tremellales</taxon>
        <taxon>Cryptococcaceae</taxon>
        <taxon>Kwoniella</taxon>
    </lineage>
</organism>
<reference evidence="3 4" key="1">
    <citation type="journal article" date="2024" name="bioRxiv">
        <title>Comparative genomics of Cryptococcus and Kwoniella reveals pathogenesis evolution and contrasting karyotype dynamics via intercentromeric recombination or chromosome fusion.</title>
        <authorList>
            <person name="Coelho M.A."/>
            <person name="David-Palma M."/>
            <person name="Shea T."/>
            <person name="Bowers K."/>
            <person name="McGinley-Smith S."/>
            <person name="Mohammad A.W."/>
            <person name="Gnirke A."/>
            <person name="Yurkov A.M."/>
            <person name="Nowrousian M."/>
            <person name="Sun S."/>
            <person name="Cuomo C.A."/>
            <person name="Heitman J."/>
        </authorList>
    </citation>
    <scope>NUCLEOTIDE SEQUENCE [LARGE SCALE GENOMIC DNA]</scope>
    <source>
        <strain evidence="3 4">CBS 13917</strain>
    </source>
</reference>
<protein>
    <recommendedName>
        <fullName evidence="2">BRCT domain-containing protein</fullName>
    </recommendedName>
</protein>
<dbReference type="Proteomes" id="UP001388673">
    <property type="component" value="Unassembled WGS sequence"/>
</dbReference>
<feature type="compositionally biased region" description="Low complexity" evidence="1">
    <location>
        <begin position="172"/>
        <end position="181"/>
    </location>
</feature>
<feature type="compositionally biased region" description="Low complexity" evidence="1">
    <location>
        <begin position="644"/>
        <end position="655"/>
    </location>
</feature>
<dbReference type="KEGG" id="kne:92181455"/>
<feature type="compositionally biased region" description="Acidic residues" evidence="1">
    <location>
        <begin position="888"/>
        <end position="906"/>
    </location>
</feature>
<feature type="domain" description="BRCT" evidence="2">
    <location>
        <begin position="468"/>
        <end position="546"/>
    </location>
</feature>
<feature type="region of interest" description="Disordered" evidence="1">
    <location>
        <begin position="276"/>
        <end position="324"/>
    </location>
</feature>
<sequence>MWSHLRSTSTPSASDPRYTSPYKEGIFDGLVFNIQNPNRYDDREGDLARMRVKILSNGGTLASSPDLSEVDVILARLRPNTKWHHVVSIRRSHSPIRREILDKEGWALWRLVETFGALMDKTNSQIRPHGRKSRRLLRWEWVLDSLRQGNLVSMDGDYSKWEVRGRYDDTMRSSSSHFRSSPTRMGRRDQRSSPPATRANDGLPPLEEVIRMVQRARQPSPDYKSDRTISAEATPPTNRKDDDQSGLLCRRPFHGVSWGFNMNTFNLPRRHLPAVDNWRPSITSDSQRESSSVSSSNLPAPPTSSPPLTPPPPPPVSPFSSPLTPLSSLSPRYLVSDRQIGVEASSPDKFKDSGNYVQRHSCRLDEVELTDEDLEELLSDRGEEATESLKDSRSPIPIIDLTISDEDSDAESETSWTPVMQPRPAAQSAPTGSKNGSADLPMNKPVRIFCHGQREPLRFYIFESDPALKLVIERTGGGVLCNQPRDADIILIRHDTLPSLSNGEVRSLLNMGSSEPGSKKQQVLSPRWVYKCIAEEKLWPIGRHRRNSFSTSGSSATAAEMGVSAQPITQNAEQPQMTTDDDIHVGVEKVTTPPKIKRLKLVFKNPNLSHALDSDVHAVRSVSEGSENLKRRASLLSHPHTKRVCSVPPHSSSTVVHKKYSRSPPPAPSPEPMIVCLPSAHRPWIATNTTSTSNMAPSISQPEARQLEPPEPPLPSERRQYAKRTTQSVMLERIKVMALAFHQQKPGDTQHKILRDLARDHGGEYGSWAQMLRDRRGRSYKPLLQKELEKLRQRDETTSRGVIERTAVNEGDYNHTATGQELHRRVPQNDDPELDSTNKDRGVIETTYKEGVNDSQENHRGTENVNGGERTLDEQPGLDDPQSWGQYESEEGGLDEPSDVETEDDLPLALKVAVMKHPKK</sequence>
<evidence type="ECO:0000259" key="2">
    <source>
        <dbReference type="PROSITE" id="PS50172"/>
    </source>
</evidence>
<evidence type="ECO:0000256" key="1">
    <source>
        <dbReference type="SAM" id="MobiDB-lite"/>
    </source>
</evidence>
<evidence type="ECO:0000313" key="4">
    <source>
        <dbReference type="Proteomes" id="UP001388673"/>
    </source>
</evidence>
<comment type="caution">
    <text evidence="3">The sequence shown here is derived from an EMBL/GenBank/DDBJ whole genome shotgun (WGS) entry which is preliminary data.</text>
</comment>
<feature type="compositionally biased region" description="Polar residues" evidence="1">
    <location>
        <begin position="689"/>
        <end position="700"/>
    </location>
</feature>
<dbReference type="GeneID" id="92181455"/>
<feature type="region of interest" description="Disordered" evidence="1">
    <location>
        <begin position="171"/>
        <end position="246"/>
    </location>
</feature>
<feature type="compositionally biased region" description="Basic and acidic residues" evidence="1">
    <location>
        <begin position="836"/>
        <end position="862"/>
    </location>
</feature>
<dbReference type="RefSeq" id="XP_066802676.1">
    <property type="nucleotide sequence ID" value="XM_066947297.1"/>
</dbReference>
<proteinExistence type="predicted"/>
<feature type="region of interest" description="Disordered" evidence="1">
    <location>
        <begin position="634"/>
        <end position="669"/>
    </location>
</feature>
<dbReference type="PROSITE" id="PS50172">
    <property type="entry name" value="BRCT"/>
    <property type="match status" value="1"/>
</dbReference>
<dbReference type="InterPro" id="IPR001357">
    <property type="entry name" value="BRCT_dom"/>
</dbReference>
<feature type="compositionally biased region" description="Pro residues" evidence="1">
    <location>
        <begin position="299"/>
        <end position="317"/>
    </location>
</feature>
<keyword evidence="4" id="KW-1185">Reference proteome</keyword>
<feature type="region of interest" description="Disordered" evidence="1">
    <location>
        <begin position="792"/>
        <end position="906"/>
    </location>
</feature>
<feature type="compositionally biased region" description="Low complexity" evidence="1">
    <location>
        <begin position="289"/>
        <end position="298"/>
    </location>
</feature>
<accession>A0AAW0YYD6</accession>
<evidence type="ECO:0000313" key="3">
    <source>
        <dbReference type="EMBL" id="KAK8853490.1"/>
    </source>
</evidence>
<name>A0AAW0YYD6_9TREE</name>
<dbReference type="AlphaFoldDB" id="A0AAW0YYD6"/>
<feature type="region of interest" description="Disordered" evidence="1">
    <location>
        <begin position="404"/>
        <end position="441"/>
    </location>
</feature>